<protein>
    <submittedName>
        <fullName evidence="1">Uncharacterized protein</fullName>
    </submittedName>
</protein>
<evidence type="ECO:0000313" key="2">
    <source>
        <dbReference type="Proteomes" id="UP000199034"/>
    </source>
</evidence>
<organism evidence="1 2">
    <name type="scientific">Nocardioides lianchengensis</name>
    <dbReference type="NCBI Taxonomy" id="1045774"/>
    <lineage>
        <taxon>Bacteria</taxon>
        <taxon>Bacillati</taxon>
        <taxon>Actinomycetota</taxon>
        <taxon>Actinomycetes</taxon>
        <taxon>Propionibacteriales</taxon>
        <taxon>Nocardioidaceae</taxon>
        <taxon>Nocardioides</taxon>
    </lineage>
</organism>
<accession>A0A1G6Y126</accession>
<proteinExistence type="predicted"/>
<evidence type="ECO:0000313" key="1">
    <source>
        <dbReference type="EMBL" id="SDD83335.1"/>
    </source>
</evidence>
<dbReference type="EMBL" id="FMZM01000011">
    <property type="protein sequence ID" value="SDD83335.1"/>
    <property type="molecule type" value="Genomic_DNA"/>
</dbReference>
<name>A0A1G6Y126_9ACTN</name>
<dbReference type="Proteomes" id="UP000199034">
    <property type="component" value="Unassembled WGS sequence"/>
</dbReference>
<dbReference type="STRING" id="1045774.SAMN05421872_111138"/>
<reference evidence="1 2" key="1">
    <citation type="submission" date="2016-10" db="EMBL/GenBank/DDBJ databases">
        <authorList>
            <person name="de Groot N.N."/>
        </authorList>
    </citation>
    <scope>NUCLEOTIDE SEQUENCE [LARGE SCALE GENOMIC DNA]</scope>
    <source>
        <strain evidence="1 2">CGMCC 4.6858</strain>
    </source>
</reference>
<gene>
    <name evidence="1" type="ORF">SAMN05421872_111138</name>
</gene>
<dbReference type="AlphaFoldDB" id="A0A1G6Y126"/>
<sequence>MTRRAAERRLATIGLARRHATQVLQAGLAGRPEITTSALLYDADAVDALVARAPLTVAEVLDTCPQGLVVARRTTSCLDDLVDGWDFGEVIGSWINLRAAEHGHVPLVTTRVGDDPSRPKSTLTLRPATGWVEAMSGRRLARGPGRPWSLVGFDALPSEDRHVGG</sequence>
<keyword evidence="2" id="KW-1185">Reference proteome</keyword>